<comment type="function">
    <text evidence="3 17">General (non sugar-specific) component of the phosphoenolpyruvate-dependent sugar phosphotransferase system (sugar PTS). This major carbohydrate active-transport system catalyzes the phosphorylation of incoming sugar substrates concomitantly with their translocation across the cell membrane. Enzyme I transfers the phosphoryl group from phosphoenolpyruvate (PEP) to the phosphoryl carrier protein (HPr).</text>
</comment>
<evidence type="ECO:0000256" key="4">
    <source>
        <dbReference type="ARBA" id="ARBA00004496"/>
    </source>
</evidence>
<feature type="domain" description="PEP-utilising enzyme C-terminal" evidence="22">
    <location>
        <begin position="253"/>
        <end position="539"/>
    </location>
</feature>
<keyword evidence="24" id="KW-0670">Pyruvate</keyword>
<dbReference type="GO" id="GO:0046872">
    <property type="term" value="F:metal ion binding"/>
    <property type="evidence" value="ECO:0007669"/>
    <property type="project" value="UniProtKB-KW"/>
</dbReference>
<protein>
    <recommendedName>
        <fullName evidence="7 17">Phosphoenolpyruvate-protein phosphotransferase</fullName>
        <ecNumber evidence="6 17">2.7.3.9</ecNumber>
    </recommendedName>
    <alternativeName>
        <fullName evidence="16 17">Phosphotransferase system, enzyme I</fullName>
    </alternativeName>
</protein>
<dbReference type="GO" id="GO:0008965">
    <property type="term" value="F:phosphoenolpyruvate-protein phosphotransferase activity"/>
    <property type="evidence" value="ECO:0007669"/>
    <property type="project" value="UniProtKB-EC"/>
</dbReference>
<proteinExistence type="inferred from homology"/>
<dbReference type="RefSeq" id="WP_016524381.1">
    <property type="nucleotide sequence ID" value="NZ_KE332518.1"/>
</dbReference>
<feature type="binding site" evidence="19">
    <location>
        <position position="330"/>
    </location>
    <ligand>
        <name>phosphoenolpyruvate</name>
        <dbReference type="ChEBI" id="CHEBI:58702"/>
    </ligand>
</feature>
<feature type="binding site" evidence="19">
    <location>
        <begin position="454"/>
        <end position="455"/>
    </location>
    <ligand>
        <name>phosphoenolpyruvate</name>
        <dbReference type="ChEBI" id="CHEBI:58702"/>
    </ligand>
</feature>
<evidence type="ECO:0000313" key="25">
    <source>
        <dbReference type="Proteomes" id="UP000014541"/>
    </source>
</evidence>
<accession>S3L5M1</accession>
<dbReference type="Gene3D" id="3.50.30.10">
    <property type="entry name" value="Phosphohistidine domain"/>
    <property type="match status" value="1"/>
</dbReference>
<feature type="binding site" evidence="19">
    <location>
        <position position="295"/>
    </location>
    <ligand>
        <name>phosphoenolpyruvate</name>
        <dbReference type="ChEBI" id="CHEBI:58702"/>
    </ligand>
</feature>
<dbReference type="Proteomes" id="UP000014541">
    <property type="component" value="Unassembled WGS sequence"/>
</dbReference>
<feature type="domain" description="Phosphotransferase system enzyme I N-terminal" evidence="23">
    <location>
        <begin position="5"/>
        <end position="125"/>
    </location>
</feature>
<evidence type="ECO:0000256" key="3">
    <source>
        <dbReference type="ARBA" id="ARBA00002728"/>
    </source>
</evidence>
<keyword evidence="25" id="KW-1185">Reference proteome</keyword>
<evidence type="ECO:0000256" key="8">
    <source>
        <dbReference type="ARBA" id="ARBA00022448"/>
    </source>
</evidence>
<keyword evidence="9 17" id="KW-0963">Cytoplasm</keyword>
<dbReference type="InterPro" id="IPR000121">
    <property type="entry name" value="PEP_util_C"/>
</dbReference>
<evidence type="ECO:0000259" key="23">
    <source>
        <dbReference type="Pfam" id="PF05524"/>
    </source>
</evidence>
<feature type="domain" description="PEP-utilising enzyme mobile" evidence="21">
    <location>
        <begin position="151"/>
        <end position="224"/>
    </location>
</feature>
<dbReference type="Gene3D" id="3.20.20.60">
    <property type="entry name" value="Phosphoenolpyruvate-binding domains"/>
    <property type="match status" value="1"/>
</dbReference>
<evidence type="ECO:0000256" key="13">
    <source>
        <dbReference type="ARBA" id="ARBA00022723"/>
    </source>
</evidence>
<evidence type="ECO:0000256" key="18">
    <source>
        <dbReference type="PIRSR" id="PIRSR000732-1"/>
    </source>
</evidence>
<dbReference type="InterPro" id="IPR024692">
    <property type="entry name" value="PTS_EI"/>
</dbReference>
<evidence type="ECO:0000256" key="15">
    <source>
        <dbReference type="ARBA" id="ARBA00022842"/>
    </source>
</evidence>
<feature type="active site" description="Proton donor" evidence="18">
    <location>
        <position position="502"/>
    </location>
</feature>
<dbReference type="eggNOG" id="COG1080">
    <property type="taxonomic scope" value="Bacteria"/>
</dbReference>
<sequence length="569" mass="62730">MNTLQGISASGGFVKGTAYVLSVRVRHQIQRIPIAASEIPQDWQRFENARTKTLDYFNSLIDKTNTRQAAIFQTYVLMLSDPDFIAQIKKEHDEAAENAEWIVEKKVAEYADKLRASGDSYLIERAEDIIDVYGKLIDNLLGNDPLQADDIPPKAVLCAEFLSPSDAVLLSKKDLSAIVLHKGAQNSHLAILARTYGIPMIFGIEDIAHLARTGDEIIVDGNSGKIFIQPDESTRTEYERKIIEEKARAEKRAAFSGKSACTKDGFAIKLYANIGSAKEAEIALEEGADGIGLFRTEFLFMGASDTGEEAQFDEYCTVLELMKDKPVVIRTLDAGGDKIIDDKNLPSAGEKNPLLGRRAIRLCLAETELFKTQLRALLRAGVYGNLKIMLPLLTDISELHRTQKLIEEVKAELSASAVPFNKDVPLGLMIETPAAALTADTLANEAAFFSIGSNDLTQYTLCVDRENELVAPMFDELHPAVRRLIASAVRAAHERGIPVSVCGEMAANGANMLLLMSMGIKSFSVSPKKISDLKEVLSRFTLEQIESLKEWADSPKEGRLIKEKLQSFF</sequence>
<dbReference type="Pfam" id="PF02896">
    <property type="entry name" value="PEP-utilizers_C"/>
    <property type="match status" value="1"/>
</dbReference>
<keyword evidence="8 17" id="KW-0813">Transport</keyword>
<evidence type="ECO:0000256" key="7">
    <source>
        <dbReference type="ARBA" id="ARBA00016544"/>
    </source>
</evidence>
<dbReference type="InterPro" id="IPR008279">
    <property type="entry name" value="PEP-util_enz_mobile_dom"/>
</dbReference>
<evidence type="ECO:0000256" key="16">
    <source>
        <dbReference type="ARBA" id="ARBA00033235"/>
    </source>
</evidence>
<evidence type="ECO:0000256" key="2">
    <source>
        <dbReference type="ARBA" id="ARBA00001946"/>
    </source>
</evidence>
<dbReference type="PATRIC" id="fig|1125699.3.peg.71"/>
<dbReference type="InterPro" id="IPR015813">
    <property type="entry name" value="Pyrv/PenolPyrv_kinase-like_dom"/>
</dbReference>
<keyword evidence="15 17" id="KW-0460">Magnesium</keyword>
<evidence type="ECO:0000256" key="19">
    <source>
        <dbReference type="PIRSR" id="PIRSR000732-2"/>
    </source>
</evidence>
<dbReference type="Gene3D" id="1.10.274.10">
    <property type="entry name" value="PtsI, HPr-binding domain"/>
    <property type="match status" value="1"/>
</dbReference>
<dbReference type="GO" id="GO:0016301">
    <property type="term" value="F:kinase activity"/>
    <property type="evidence" value="ECO:0007669"/>
    <property type="project" value="UniProtKB-KW"/>
</dbReference>
<evidence type="ECO:0000256" key="11">
    <source>
        <dbReference type="ARBA" id="ARBA00022679"/>
    </source>
</evidence>
<dbReference type="PRINTS" id="PR01736">
    <property type="entry name" value="PHPHTRNFRASE"/>
</dbReference>
<evidence type="ECO:0000259" key="21">
    <source>
        <dbReference type="Pfam" id="PF00391"/>
    </source>
</evidence>
<dbReference type="PANTHER" id="PTHR46244:SF3">
    <property type="entry name" value="PHOSPHOENOLPYRUVATE-PROTEIN PHOSPHOTRANSFERASE"/>
    <property type="match status" value="1"/>
</dbReference>
<dbReference type="InterPro" id="IPR050499">
    <property type="entry name" value="PEP-utilizing_PTS_enzyme"/>
</dbReference>
<keyword evidence="11 17" id="KW-0808">Transferase</keyword>
<evidence type="ECO:0000256" key="9">
    <source>
        <dbReference type="ARBA" id="ARBA00022490"/>
    </source>
</evidence>
<feature type="binding site" evidence="20">
    <location>
        <position position="431"/>
    </location>
    <ligand>
        <name>Mg(2+)</name>
        <dbReference type="ChEBI" id="CHEBI:18420"/>
    </ligand>
</feature>
<comment type="subcellular location">
    <subcellularLocation>
        <location evidence="4 17">Cytoplasm</location>
    </subcellularLocation>
</comment>
<dbReference type="InterPro" id="IPR006318">
    <property type="entry name" value="PTS_EI-like"/>
</dbReference>
<gene>
    <name evidence="24" type="ORF">HMPREF9194_00072</name>
</gene>
<evidence type="ECO:0000256" key="10">
    <source>
        <dbReference type="ARBA" id="ARBA00022597"/>
    </source>
</evidence>
<dbReference type="PANTHER" id="PTHR46244">
    <property type="entry name" value="PHOSPHOENOLPYRUVATE-PROTEIN PHOSPHOTRANSFERASE"/>
    <property type="match status" value="1"/>
</dbReference>
<dbReference type="EMBL" id="ATFF01000002">
    <property type="protein sequence ID" value="EPF32084.1"/>
    <property type="molecule type" value="Genomic_DNA"/>
</dbReference>
<dbReference type="NCBIfam" id="TIGR01417">
    <property type="entry name" value="PTS_I_fam"/>
    <property type="match status" value="1"/>
</dbReference>
<dbReference type="Pfam" id="PF05524">
    <property type="entry name" value="PEP-utilisers_N"/>
    <property type="match status" value="1"/>
</dbReference>
<evidence type="ECO:0000256" key="17">
    <source>
        <dbReference type="PIRNR" id="PIRNR000732"/>
    </source>
</evidence>
<evidence type="ECO:0000256" key="5">
    <source>
        <dbReference type="ARBA" id="ARBA00007837"/>
    </source>
</evidence>
<dbReference type="SUPFAM" id="SSF51621">
    <property type="entry name" value="Phosphoenolpyruvate/pyruvate domain"/>
    <property type="match status" value="1"/>
</dbReference>
<evidence type="ECO:0000256" key="14">
    <source>
        <dbReference type="ARBA" id="ARBA00022777"/>
    </source>
</evidence>
<dbReference type="AlphaFoldDB" id="S3L5M1"/>
<keyword evidence="13 17" id="KW-0479">Metal-binding</keyword>
<evidence type="ECO:0000256" key="12">
    <source>
        <dbReference type="ARBA" id="ARBA00022683"/>
    </source>
</evidence>
<dbReference type="EC" id="2.7.3.9" evidence="6 17"/>
<evidence type="ECO:0000256" key="20">
    <source>
        <dbReference type="PIRSR" id="PIRSR000732-3"/>
    </source>
</evidence>
<comment type="caution">
    <text evidence="24">The sequence shown here is derived from an EMBL/GenBank/DDBJ whole genome shotgun (WGS) entry which is preliminary data.</text>
</comment>
<feature type="active site" description="Tele-phosphohistidine intermediate" evidence="18">
    <location>
        <position position="188"/>
    </location>
</feature>
<keyword evidence="10 17" id="KW-0762">Sugar transport</keyword>
<dbReference type="InterPro" id="IPR036637">
    <property type="entry name" value="Phosphohistidine_dom_sf"/>
</dbReference>
<dbReference type="InterPro" id="IPR040442">
    <property type="entry name" value="Pyrv_kinase-like_dom_sf"/>
</dbReference>
<evidence type="ECO:0000259" key="22">
    <source>
        <dbReference type="Pfam" id="PF02896"/>
    </source>
</evidence>
<comment type="similarity">
    <text evidence="5 17">Belongs to the PEP-utilizing enzyme family.</text>
</comment>
<evidence type="ECO:0000256" key="1">
    <source>
        <dbReference type="ARBA" id="ARBA00000683"/>
    </source>
</evidence>
<evidence type="ECO:0000313" key="24">
    <source>
        <dbReference type="EMBL" id="EPF32084.1"/>
    </source>
</evidence>
<dbReference type="STRING" id="1125699.HMPREF9194_00072"/>
<organism evidence="24 25">
    <name type="scientific">Treponema maltophilum ATCC 51939</name>
    <dbReference type="NCBI Taxonomy" id="1125699"/>
    <lineage>
        <taxon>Bacteria</taxon>
        <taxon>Pseudomonadati</taxon>
        <taxon>Spirochaetota</taxon>
        <taxon>Spirochaetia</taxon>
        <taxon>Spirochaetales</taxon>
        <taxon>Treponemataceae</taxon>
        <taxon>Treponema</taxon>
    </lineage>
</organism>
<reference evidence="24 25" key="1">
    <citation type="submission" date="2013-04" db="EMBL/GenBank/DDBJ databases">
        <title>The Genome Sequence of Treponema maltophilum ATCC 51939.</title>
        <authorList>
            <consortium name="The Broad Institute Genomics Platform"/>
            <person name="Earl A."/>
            <person name="Ward D."/>
            <person name="Feldgarden M."/>
            <person name="Gevers D."/>
            <person name="Leonetti C."/>
            <person name="Blanton J.M."/>
            <person name="Dewhirst F.E."/>
            <person name="Izard J."/>
            <person name="Walker B."/>
            <person name="Young S."/>
            <person name="Zeng Q."/>
            <person name="Gargeya S."/>
            <person name="Fitzgerald M."/>
            <person name="Haas B."/>
            <person name="Abouelleil A."/>
            <person name="Allen A.W."/>
            <person name="Alvarado L."/>
            <person name="Arachchi H.M."/>
            <person name="Berlin A.M."/>
            <person name="Chapman S.B."/>
            <person name="Gainer-Dewar J."/>
            <person name="Goldberg J."/>
            <person name="Griggs A."/>
            <person name="Gujja S."/>
            <person name="Hansen M."/>
            <person name="Howarth C."/>
            <person name="Imamovic A."/>
            <person name="Ireland A."/>
            <person name="Larimer J."/>
            <person name="McCowan C."/>
            <person name="Murphy C."/>
            <person name="Pearson M."/>
            <person name="Poon T.W."/>
            <person name="Priest M."/>
            <person name="Roberts A."/>
            <person name="Saif S."/>
            <person name="Shea T."/>
            <person name="Sisk P."/>
            <person name="Sykes S."/>
            <person name="Wortman J."/>
            <person name="Nusbaum C."/>
            <person name="Birren B."/>
        </authorList>
    </citation>
    <scope>NUCLEOTIDE SEQUENCE [LARGE SCALE GENOMIC DNA]</scope>
    <source>
        <strain evidence="24 25">ATCC 51939</strain>
    </source>
</reference>
<name>S3L5M1_TREMA</name>
<dbReference type="SUPFAM" id="SSF47831">
    <property type="entry name" value="Enzyme I of the PEP:sugar phosphotransferase system HPr-binding (sub)domain"/>
    <property type="match status" value="1"/>
</dbReference>
<dbReference type="Pfam" id="PF00391">
    <property type="entry name" value="PEP-utilizers"/>
    <property type="match status" value="1"/>
</dbReference>
<feature type="binding site" evidence="19">
    <location>
        <position position="465"/>
    </location>
    <ligand>
        <name>phosphoenolpyruvate</name>
        <dbReference type="ChEBI" id="CHEBI:58702"/>
    </ligand>
</feature>
<comment type="catalytic activity">
    <reaction evidence="1 17">
        <text>L-histidyl-[protein] + phosphoenolpyruvate = N(pros)-phospho-L-histidyl-[protein] + pyruvate</text>
        <dbReference type="Rhea" id="RHEA:23880"/>
        <dbReference type="Rhea" id="RHEA-COMP:9745"/>
        <dbReference type="Rhea" id="RHEA-COMP:9746"/>
        <dbReference type="ChEBI" id="CHEBI:15361"/>
        <dbReference type="ChEBI" id="CHEBI:29979"/>
        <dbReference type="ChEBI" id="CHEBI:58702"/>
        <dbReference type="ChEBI" id="CHEBI:64837"/>
        <dbReference type="EC" id="2.7.3.9"/>
    </reaction>
</comment>
<comment type="cofactor">
    <cofactor evidence="2 17 20">
        <name>Mg(2+)</name>
        <dbReference type="ChEBI" id="CHEBI:18420"/>
    </cofactor>
</comment>
<dbReference type="OrthoDB" id="9765468at2"/>
<dbReference type="HOGENOM" id="CLU_007308_7_0_12"/>
<dbReference type="GO" id="GO:0005737">
    <property type="term" value="C:cytoplasm"/>
    <property type="evidence" value="ECO:0007669"/>
    <property type="project" value="UniProtKB-SubCell"/>
</dbReference>
<dbReference type="PIRSF" id="PIRSF000732">
    <property type="entry name" value="PTS_enzyme_I"/>
    <property type="match status" value="1"/>
</dbReference>
<keyword evidence="14 17" id="KW-0418">Kinase</keyword>
<keyword evidence="12 17" id="KW-0598">Phosphotransferase system</keyword>
<dbReference type="InterPro" id="IPR036618">
    <property type="entry name" value="PtsI_HPr-bd_sf"/>
</dbReference>
<dbReference type="InterPro" id="IPR008731">
    <property type="entry name" value="PTS_EIN"/>
</dbReference>
<evidence type="ECO:0000256" key="6">
    <source>
        <dbReference type="ARBA" id="ARBA00012232"/>
    </source>
</evidence>
<dbReference type="GO" id="GO:0009401">
    <property type="term" value="P:phosphoenolpyruvate-dependent sugar phosphotransferase system"/>
    <property type="evidence" value="ECO:0007669"/>
    <property type="project" value="UniProtKB-KW"/>
</dbReference>
<feature type="binding site" evidence="20">
    <location>
        <position position="455"/>
    </location>
    <ligand>
        <name>Mg(2+)</name>
        <dbReference type="ChEBI" id="CHEBI:18420"/>
    </ligand>
</feature>
<dbReference type="SUPFAM" id="SSF52009">
    <property type="entry name" value="Phosphohistidine domain"/>
    <property type="match status" value="1"/>
</dbReference>